<dbReference type="Gene3D" id="1.25.40.420">
    <property type="match status" value="1"/>
</dbReference>
<proteinExistence type="predicted"/>
<protein>
    <submittedName>
        <fullName evidence="3">BTB domain-containing protein</fullName>
    </submittedName>
</protein>
<dbReference type="GO" id="GO:0022008">
    <property type="term" value="P:neurogenesis"/>
    <property type="evidence" value="ECO:0007669"/>
    <property type="project" value="TreeGrafter"/>
</dbReference>
<organism evidence="2 3">
    <name type="scientific">Globodera rostochiensis</name>
    <name type="common">Golden nematode worm</name>
    <name type="synonym">Heterodera rostochiensis</name>
    <dbReference type="NCBI Taxonomy" id="31243"/>
    <lineage>
        <taxon>Eukaryota</taxon>
        <taxon>Metazoa</taxon>
        <taxon>Ecdysozoa</taxon>
        <taxon>Nematoda</taxon>
        <taxon>Chromadorea</taxon>
        <taxon>Rhabditida</taxon>
        <taxon>Tylenchina</taxon>
        <taxon>Tylenchomorpha</taxon>
        <taxon>Tylenchoidea</taxon>
        <taxon>Heteroderidae</taxon>
        <taxon>Heteroderinae</taxon>
        <taxon>Globodera</taxon>
    </lineage>
</organism>
<dbReference type="InterPro" id="IPR000210">
    <property type="entry name" value="BTB/POZ_dom"/>
</dbReference>
<dbReference type="Pfam" id="PF00651">
    <property type="entry name" value="BTB"/>
    <property type="match status" value="2"/>
</dbReference>
<feature type="domain" description="BTB" evidence="1">
    <location>
        <begin position="73"/>
        <end position="151"/>
    </location>
</feature>
<dbReference type="InterPro" id="IPR011333">
    <property type="entry name" value="SKP1/BTB/POZ_sf"/>
</dbReference>
<dbReference type="WBParaSite" id="Gr19_v10_g2523.t2">
    <property type="protein sequence ID" value="Gr19_v10_g2523.t2"/>
    <property type="gene ID" value="Gr19_v10_g2523"/>
</dbReference>
<dbReference type="PANTHER" id="PTHR45774">
    <property type="entry name" value="BTB/POZ DOMAIN-CONTAINING"/>
    <property type="match status" value="1"/>
</dbReference>
<dbReference type="Pfam" id="PF07707">
    <property type="entry name" value="BACK"/>
    <property type="match status" value="1"/>
</dbReference>
<dbReference type="PROSITE" id="PS50097">
    <property type="entry name" value="BTB"/>
    <property type="match status" value="2"/>
</dbReference>
<name>A0A914HL82_GLORO</name>
<dbReference type="SMART" id="SM00225">
    <property type="entry name" value="BTB"/>
    <property type="match status" value="2"/>
</dbReference>
<accession>A0A914HL82</accession>
<dbReference type="PANTHER" id="PTHR45774:SF3">
    <property type="entry name" value="BTB (POZ) DOMAIN-CONTAINING 2B-RELATED"/>
    <property type="match status" value="1"/>
</dbReference>
<dbReference type="GO" id="GO:0005829">
    <property type="term" value="C:cytosol"/>
    <property type="evidence" value="ECO:0007669"/>
    <property type="project" value="TreeGrafter"/>
</dbReference>
<sequence>MLKYGTLLIQIQTFAVSGQPPLANSGQQAPSSRAILSIKFEEFTSLLLQICDMSKSASLIGRMKHLLDTGNGADVQFLVGEGNKKELLLAHKLILMAASDVFEAMFRFDAQNAKAAAGGKAHSEEIKPIEVPDVEVGAFKTMLAFIYADDLRGLNGDNASAVLYAANKYIVPGLAKVCVNLPNPPELRNVSSRLTRLASLENIKSTIQTHIVTSKSASLVDRMKHLLDTGNGADMHFLVGRGDEKELLSAHKLVLMAASDVFETMFRFDAATAGNAEQIKPVEVPDVEVGAFKTMLAFIYADDLSGLNGDNAMTVLYAAKKYDLALMIEACANFPLSKLRNIFHAFADARFVGEDDISRRCLDYIDRKANTLLFSQKFLQIDQKLLCEILCRDQLQIDEEIAIWDAALRWADEQCRQNGKVCSAENRRAMLGPALFNIRFPVIPQKDFSTNIVPYGVLTSDELVSVLLYHSHPDRGFPGLYPLHFPTQRRAQIKSERHNTRRRRNVLSESLECRTLGW</sequence>
<dbReference type="Gene3D" id="3.30.710.10">
    <property type="entry name" value="Potassium Channel Kv1.1, Chain A"/>
    <property type="match status" value="2"/>
</dbReference>
<dbReference type="SUPFAM" id="SSF54695">
    <property type="entry name" value="POZ domain"/>
    <property type="match status" value="2"/>
</dbReference>
<dbReference type="SMART" id="SM00875">
    <property type="entry name" value="BACK"/>
    <property type="match status" value="1"/>
</dbReference>
<dbReference type="GO" id="GO:0000932">
    <property type="term" value="C:P-body"/>
    <property type="evidence" value="ECO:0007669"/>
    <property type="project" value="TreeGrafter"/>
</dbReference>
<dbReference type="InterPro" id="IPR011705">
    <property type="entry name" value="BACK"/>
</dbReference>
<evidence type="ECO:0000313" key="3">
    <source>
        <dbReference type="WBParaSite" id="Gr19_v10_g2523.t2"/>
    </source>
</evidence>
<reference evidence="3" key="1">
    <citation type="submission" date="2022-11" db="UniProtKB">
        <authorList>
            <consortium name="WormBaseParasite"/>
        </authorList>
    </citation>
    <scope>IDENTIFICATION</scope>
</reference>
<dbReference type="Proteomes" id="UP000887572">
    <property type="component" value="Unplaced"/>
</dbReference>
<evidence type="ECO:0000259" key="1">
    <source>
        <dbReference type="PROSITE" id="PS50097"/>
    </source>
</evidence>
<keyword evidence="2" id="KW-1185">Reference proteome</keyword>
<dbReference type="AlphaFoldDB" id="A0A914HL82"/>
<evidence type="ECO:0000313" key="2">
    <source>
        <dbReference type="Proteomes" id="UP000887572"/>
    </source>
</evidence>
<feature type="domain" description="BTB" evidence="1">
    <location>
        <begin position="233"/>
        <end position="305"/>
    </location>
</feature>